<keyword evidence="1" id="KW-1133">Transmembrane helix</keyword>
<gene>
    <name evidence="2" type="ordered locus">Q7C_1570</name>
</gene>
<dbReference type="KEGG" id="mec:Q7C_1570"/>
<organism evidence="2 3">
    <name type="scientific">Methylophaga frappieri (strain ATCC BAA-2434 / DSM 25690 / JAM7)</name>
    <dbReference type="NCBI Taxonomy" id="754477"/>
    <lineage>
        <taxon>Bacteria</taxon>
        <taxon>Pseudomonadati</taxon>
        <taxon>Pseudomonadota</taxon>
        <taxon>Gammaproteobacteria</taxon>
        <taxon>Thiotrichales</taxon>
        <taxon>Piscirickettsiaceae</taxon>
        <taxon>Methylophaga</taxon>
    </lineage>
</organism>
<evidence type="ECO:0000313" key="3">
    <source>
        <dbReference type="Proteomes" id="UP000009145"/>
    </source>
</evidence>
<name>I1YIH6_METFJ</name>
<protein>
    <submittedName>
        <fullName evidence="2">Uncharacterized protein</fullName>
    </submittedName>
</protein>
<keyword evidence="1" id="KW-0812">Transmembrane</keyword>
<feature type="transmembrane region" description="Helical" evidence="1">
    <location>
        <begin position="12"/>
        <end position="30"/>
    </location>
</feature>
<keyword evidence="1" id="KW-0472">Membrane</keyword>
<evidence type="ECO:0000256" key="1">
    <source>
        <dbReference type="SAM" id="Phobius"/>
    </source>
</evidence>
<dbReference type="HOGENOM" id="CLU_972568_0_0_6"/>
<dbReference type="RefSeq" id="WP_014704139.1">
    <property type="nucleotide sequence ID" value="NC_017856.1"/>
</dbReference>
<reference evidence="2 3" key="1">
    <citation type="journal article" date="2012" name="J. Bacteriol.">
        <title>Complete genome sequences of Methylophaga sp. strain JAM1 and Methylophaga sp. strain JAM7.</title>
        <authorList>
            <person name="Villeneuve C."/>
            <person name="Martineau C."/>
            <person name="Mauffrey F."/>
            <person name="Villemur R."/>
        </authorList>
    </citation>
    <scope>NUCLEOTIDE SEQUENCE [LARGE SCALE GENOMIC DNA]</scope>
    <source>
        <strain evidence="2 3">JAM7</strain>
    </source>
</reference>
<sequence length="286" mass="33031">MQLPFMLSNKKIIYGVFGFLVLIILPKIVFSSNDPVIRADLPILEDVYKDVHAKRKDYEIYGFYPGISRQEVIDQAQDIADKEIKYIRPQSDAPLEFYTEKGRMQIKTKFSTSAAHKKILRHRGKKEDDSVTFATWIQIEELYEDGKLNSEKVLKRARKKFGTPIAETQSDKFHALEYKMDDAIYEVARRQCIAEVIEKRGDKAYGYGAEFGRKVAHIKAEPLAEAMKMCPNSVQALRRAMISEMSPRLEVRVIAPRNRVIYTMSYEAGKTFQHRNAIKDLAEIKK</sequence>
<dbReference type="PATRIC" id="fig|754477.3.peg.1549"/>
<dbReference type="EMBL" id="CP003380">
    <property type="protein sequence ID" value="AFJ02719.1"/>
    <property type="molecule type" value="Genomic_DNA"/>
</dbReference>
<proteinExistence type="predicted"/>
<accession>I1YIH6</accession>
<dbReference type="Proteomes" id="UP000009145">
    <property type="component" value="Chromosome"/>
</dbReference>
<dbReference type="AlphaFoldDB" id="I1YIH6"/>
<keyword evidence="3" id="KW-1185">Reference proteome</keyword>
<evidence type="ECO:0000313" key="2">
    <source>
        <dbReference type="EMBL" id="AFJ02719.1"/>
    </source>
</evidence>